<evidence type="ECO:0000256" key="1">
    <source>
        <dbReference type="ARBA" id="ARBA00023157"/>
    </source>
</evidence>
<name>A0A8J2KZN4_9HEXA</name>
<evidence type="ECO:0000313" key="3">
    <source>
        <dbReference type="EMBL" id="CAG7823686.1"/>
    </source>
</evidence>
<feature type="non-terminal residue" evidence="3">
    <location>
        <position position="1"/>
    </location>
</feature>
<dbReference type="Proteomes" id="UP000708208">
    <property type="component" value="Unassembled WGS sequence"/>
</dbReference>
<dbReference type="GO" id="GO:0006508">
    <property type="term" value="P:proteolysis"/>
    <property type="evidence" value="ECO:0007669"/>
    <property type="project" value="InterPro"/>
</dbReference>
<dbReference type="PANTHER" id="PTHR24252">
    <property type="entry name" value="ACROSIN-RELATED"/>
    <property type="match status" value="1"/>
</dbReference>
<dbReference type="PANTHER" id="PTHR24252:SF7">
    <property type="entry name" value="HYALIN"/>
    <property type="match status" value="1"/>
</dbReference>
<dbReference type="OrthoDB" id="7552490at2759"/>
<dbReference type="PROSITE" id="PS50240">
    <property type="entry name" value="TRYPSIN_DOM"/>
    <property type="match status" value="1"/>
</dbReference>
<organism evidence="3 4">
    <name type="scientific">Allacma fusca</name>
    <dbReference type="NCBI Taxonomy" id="39272"/>
    <lineage>
        <taxon>Eukaryota</taxon>
        <taxon>Metazoa</taxon>
        <taxon>Ecdysozoa</taxon>
        <taxon>Arthropoda</taxon>
        <taxon>Hexapoda</taxon>
        <taxon>Collembola</taxon>
        <taxon>Symphypleona</taxon>
        <taxon>Sminthuridae</taxon>
        <taxon>Allacma</taxon>
    </lineage>
</organism>
<accession>A0A8J2KZN4</accession>
<sequence length="104" mass="12077">MLTDKSDPVTVKPQIIGGEDARPGEFPWMISIQFFSTDKWEHACGGAIIDHRHIISAAHCWFNKKFTYRVVAGAHNISDENEPSRQIHEPCRFHQHPKWNYYIS</sequence>
<dbReference type="PROSITE" id="PS00134">
    <property type="entry name" value="TRYPSIN_HIS"/>
    <property type="match status" value="1"/>
</dbReference>
<dbReference type="AlphaFoldDB" id="A0A8J2KZN4"/>
<dbReference type="Pfam" id="PF00089">
    <property type="entry name" value="Trypsin"/>
    <property type="match status" value="1"/>
</dbReference>
<keyword evidence="4" id="KW-1185">Reference proteome</keyword>
<dbReference type="GO" id="GO:0004252">
    <property type="term" value="F:serine-type endopeptidase activity"/>
    <property type="evidence" value="ECO:0007669"/>
    <property type="project" value="InterPro"/>
</dbReference>
<gene>
    <name evidence="3" type="ORF">AFUS01_LOCUS33887</name>
</gene>
<protein>
    <recommendedName>
        <fullName evidence="2">Peptidase S1 domain-containing protein</fullName>
    </recommendedName>
</protein>
<evidence type="ECO:0000259" key="2">
    <source>
        <dbReference type="PROSITE" id="PS50240"/>
    </source>
</evidence>
<dbReference type="InterPro" id="IPR001254">
    <property type="entry name" value="Trypsin_dom"/>
</dbReference>
<dbReference type="EMBL" id="CAJVCH010530300">
    <property type="protein sequence ID" value="CAG7823686.1"/>
    <property type="molecule type" value="Genomic_DNA"/>
</dbReference>
<keyword evidence="1" id="KW-1015">Disulfide bond</keyword>
<feature type="domain" description="Peptidase S1" evidence="2">
    <location>
        <begin position="15"/>
        <end position="104"/>
    </location>
</feature>
<reference evidence="3" key="1">
    <citation type="submission" date="2021-06" db="EMBL/GenBank/DDBJ databases">
        <authorList>
            <person name="Hodson N. C."/>
            <person name="Mongue J. A."/>
            <person name="Jaron S. K."/>
        </authorList>
    </citation>
    <scope>NUCLEOTIDE SEQUENCE</scope>
</reference>
<dbReference type="InterPro" id="IPR018114">
    <property type="entry name" value="TRYPSIN_HIS"/>
</dbReference>
<proteinExistence type="predicted"/>
<evidence type="ECO:0000313" key="4">
    <source>
        <dbReference type="Proteomes" id="UP000708208"/>
    </source>
</evidence>
<comment type="caution">
    <text evidence="3">The sequence shown here is derived from an EMBL/GenBank/DDBJ whole genome shotgun (WGS) entry which is preliminary data.</text>
</comment>